<gene>
    <name evidence="2" type="ORF">HERIO_2332</name>
</gene>
<name>A0A1X0Q7B1_9MICR</name>
<comment type="caution">
    <text evidence="2">The sequence shown here is derived from an EMBL/GenBank/DDBJ whole genome shotgun (WGS) entry which is preliminary data.</text>
</comment>
<evidence type="ECO:0000313" key="2">
    <source>
        <dbReference type="EMBL" id="ORD95646.1"/>
    </source>
</evidence>
<keyword evidence="3" id="KW-1185">Reference proteome</keyword>
<feature type="domain" description="Cyclin N-terminal" evidence="1">
    <location>
        <begin position="14"/>
        <end position="64"/>
    </location>
</feature>
<organism evidence="2 3">
    <name type="scientific">Hepatospora eriocheir</name>
    <dbReference type="NCBI Taxonomy" id="1081669"/>
    <lineage>
        <taxon>Eukaryota</taxon>
        <taxon>Fungi</taxon>
        <taxon>Fungi incertae sedis</taxon>
        <taxon>Microsporidia</taxon>
        <taxon>Hepatosporidae</taxon>
        <taxon>Hepatospora</taxon>
    </lineage>
</organism>
<proteinExistence type="predicted"/>
<dbReference type="InterPro" id="IPR006671">
    <property type="entry name" value="Cyclin_N"/>
</dbReference>
<dbReference type="SUPFAM" id="SSF47954">
    <property type="entry name" value="Cyclin-like"/>
    <property type="match status" value="1"/>
</dbReference>
<dbReference type="AlphaFoldDB" id="A0A1X0Q7B1"/>
<dbReference type="Proteomes" id="UP000192356">
    <property type="component" value="Unassembled WGS sequence"/>
</dbReference>
<dbReference type="VEuPathDB" id="MicrosporidiaDB:A0H76_1503"/>
<evidence type="ECO:0000313" key="3">
    <source>
        <dbReference type="Proteomes" id="UP000192356"/>
    </source>
</evidence>
<dbReference type="EMBL" id="LVKB01000228">
    <property type="protein sequence ID" value="ORD95646.1"/>
    <property type="molecule type" value="Genomic_DNA"/>
</dbReference>
<reference evidence="2 3" key="1">
    <citation type="journal article" date="2017" name="Environ. Microbiol.">
        <title>Decay of the glycolytic pathway and adaptation to intranuclear parasitism within Enterocytozoonidae microsporidia.</title>
        <authorList>
            <person name="Wiredu Boakye D."/>
            <person name="Jaroenlak P."/>
            <person name="Prachumwat A."/>
            <person name="Williams T.A."/>
            <person name="Bateman K.S."/>
            <person name="Itsathitphaisarn O."/>
            <person name="Sritunyalucksana K."/>
            <person name="Paszkiewicz K.H."/>
            <person name="Moore K.A."/>
            <person name="Stentiford G.D."/>
            <person name="Williams B.A."/>
        </authorList>
    </citation>
    <scope>NUCLEOTIDE SEQUENCE [LARGE SCALE GENOMIC DNA]</scope>
    <source>
        <strain evidence="2 3">GB1</strain>
    </source>
</reference>
<accession>A0A1X0Q7B1</accession>
<dbReference type="Gene3D" id="1.10.472.10">
    <property type="entry name" value="Cyclin-like"/>
    <property type="match status" value="1"/>
</dbReference>
<dbReference type="Pfam" id="PF00134">
    <property type="entry name" value="Cyclin_N"/>
    <property type="match status" value="1"/>
</dbReference>
<dbReference type="VEuPathDB" id="MicrosporidiaDB:HERIO_2332"/>
<dbReference type="OrthoDB" id="5590282at2759"/>
<protein>
    <recommendedName>
        <fullName evidence="1">Cyclin N-terminal domain-containing protein</fullName>
    </recommendedName>
</protein>
<sequence>MGFRYTFYTYLRIIILVDRYIRTINATTNDYQLIGVSYLIICVKIEETTTRSIKSYEITIKNSCKL</sequence>
<dbReference type="InterPro" id="IPR036915">
    <property type="entry name" value="Cyclin-like_sf"/>
</dbReference>
<evidence type="ECO:0000259" key="1">
    <source>
        <dbReference type="Pfam" id="PF00134"/>
    </source>
</evidence>